<comment type="caution">
    <text evidence="1">The sequence shown here is derived from an EMBL/GenBank/DDBJ whole genome shotgun (WGS) entry which is preliminary data.</text>
</comment>
<dbReference type="OrthoDB" id="2653009at2"/>
<protein>
    <submittedName>
        <fullName evidence="1">Uncharacterized protein</fullName>
    </submittedName>
</protein>
<dbReference type="EMBL" id="RHHQ01000025">
    <property type="protein sequence ID" value="RNB80269.1"/>
    <property type="molecule type" value="Genomic_DNA"/>
</dbReference>
<name>A0A3M8CXV9_9BACL</name>
<evidence type="ECO:0000313" key="2">
    <source>
        <dbReference type="Proteomes" id="UP000271031"/>
    </source>
</evidence>
<proteinExistence type="predicted"/>
<keyword evidence="2" id="KW-1185">Reference proteome</keyword>
<organism evidence="1 2">
    <name type="scientific">Brevibacillus fluminis</name>
    <dbReference type="NCBI Taxonomy" id="511487"/>
    <lineage>
        <taxon>Bacteria</taxon>
        <taxon>Bacillati</taxon>
        <taxon>Bacillota</taxon>
        <taxon>Bacilli</taxon>
        <taxon>Bacillales</taxon>
        <taxon>Paenibacillaceae</taxon>
        <taxon>Brevibacillus</taxon>
    </lineage>
</organism>
<evidence type="ECO:0000313" key="1">
    <source>
        <dbReference type="EMBL" id="RNB80269.1"/>
    </source>
</evidence>
<reference evidence="1 2" key="1">
    <citation type="submission" date="2018-10" db="EMBL/GenBank/DDBJ databases">
        <title>Phylogenomics of Brevibacillus.</title>
        <authorList>
            <person name="Dunlap C."/>
        </authorList>
    </citation>
    <scope>NUCLEOTIDE SEQUENCE [LARGE SCALE GENOMIC DNA]</scope>
    <source>
        <strain evidence="1 2">JCM 15716</strain>
    </source>
</reference>
<accession>A0A3M8CXV9</accession>
<dbReference type="AlphaFoldDB" id="A0A3M8CXV9"/>
<dbReference type="Proteomes" id="UP000271031">
    <property type="component" value="Unassembled WGS sequence"/>
</dbReference>
<gene>
    <name evidence="1" type="ORF">EDM56_27500</name>
</gene>
<sequence length="170" mass="19733">MNVESIPWQRLTTAYGRGKELPRLINEEEYREIANLIEHQGTLWQVTPWALLFLLKKLKQKDAQIVQPEEIVLYGAVADALADHGCEQAAHVEEMAALLAERYLWPVSEEEDEEQWEEGEPRGYEEVAFSSYYYHSHQLLKAAVPTFERISRENRGLADKISALLDRMEF</sequence>